<evidence type="ECO:0000256" key="7">
    <source>
        <dbReference type="ARBA" id="ARBA00009987"/>
    </source>
</evidence>
<name>A0A1S4FJV5_AEDAE</name>
<dbReference type="PANTHER" id="PTHR31441:SF2">
    <property type="entry name" value="FOLLICULIN"/>
    <property type="match status" value="1"/>
</dbReference>
<dbReference type="GO" id="GO:1904263">
    <property type="term" value="P:positive regulation of TORC1 signaling"/>
    <property type="evidence" value="ECO:0007669"/>
    <property type="project" value="TreeGrafter"/>
</dbReference>
<evidence type="ECO:0000256" key="6">
    <source>
        <dbReference type="ARBA" id="ARBA00004656"/>
    </source>
</evidence>
<feature type="domain" description="UDENN FLCN/SMCR8-type" evidence="16">
    <location>
        <begin position="52"/>
        <end position="479"/>
    </location>
</feature>
<evidence type="ECO:0000313" key="17">
    <source>
        <dbReference type="EMBL" id="EAT39739.1"/>
    </source>
</evidence>
<dbReference type="AlphaFoldDB" id="A0A1S4FJV5"/>
<evidence type="ECO:0000259" key="16">
    <source>
        <dbReference type="PROSITE" id="PS51834"/>
    </source>
</evidence>
<dbReference type="GO" id="GO:0005765">
    <property type="term" value="C:lysosomal membrane"/>
    <property type="evidence" value="ECO:0007669"/>
    <property type="project" value="UniProtKB-SubCell"/>
</dbReference>
<dbReference type="InterPro" id="IPR021713">
    <property type="entry name" value="Folliculin"/>
</dbReference>
<reference evidence="17" key="3">
    <citation type="submission" date="2012-09" db="EMBL/GenBank/DDBJ databases">
        <authorList>
            <consortium name="VectorBase"/>
        </authorList>
    </citation>
    <scope>NUCLEOTIDE SEQUENCE</scope>
    <source>
        <strain evidence="17">Liverpool</strain>
    </source>
</reference>
<evidence type="ECO:0000256" key="15">
    <source>
        <dbReference type="ARBA" id="ARBA00023273"/>
    </source>
</evidence>
<dbReference type="HOGENOM" id="CLU_035854_3_0_1"/>
<dbReference type="PANTHER" id="PTHR31441">
    <property type="entry name" value="FOLLICULIN FAMILY MEMBER"/>
    <property type="match status" value="1"/>
</dbReference>
<dbReference type="Pfam" id="PF16692">
    <property type="entry name" value="Folliculin_C"/>
    <property type="match status" value="1"/>
</dbReference>
<evidence type="ECO:0000256" key="8">
    <source>
        <dbReference type="ARBA" id="ARBA00021824"/>
    </source>
</evidence>
<keyword evidence="12" id="KW-0206">Cytoskeleton</keyword>
<comment type="similarity">
    <text evidence="7">Belongs to the folliculin family.</text>
</comment>
<dbReference type="GO" id="GO:0005829">
    <property type="term" value="C:cytosol"/>
    <property type="evidence" value="ECO:0007669"/>
    <property type="project" value="UniProtKB-SubCell"/>
</dbReference>
<dbReference type="OMA" id="WKNKVTC"/>
<dbReference type="GO" id="GO:0005634">
    <property type="term" value="C:nucleus"/>
    <property type="evidence" value="ECO:0007669"/>
    <property type="project" value="UniProtKB-SubCell"/>
</dbReference>
<keyword evidence="14" id="KW-0539">Nucleus</keyword>
<dbReference type="InterPro" id="IPR032035">
    <property type="entry name" value="Folliculin_DENN"/>
</dbReference>
<dbReference type="PROSITE" id="PS51834">
    <property type="entry name" value="DENN_FLCN_SMCR8"/>
    <property type="match status" value="1"/>
</dbReference>
<dbReference type="CTD" id="109623"/>
<evidence type="ECO:0000256" key="5">
    <source>
        <dbReference type="ARBA" id="ARBA00004514"/>
    </source>
</evidence>
<evidence type="ECO:0000256" key="13">
    <source>
        <dbReference type="ARBA" id="ARBA00023228"/>
    </source>
</evidence>
<evidence type="ECO:0000256" key="14">
    <source>
        <dbReference type="ARBA" id="ARBA00023242"/>
    </source>
</evidence>
<dbReference type="InterPro" id="IPR037520">
    <property type="entry name" value="Folliculin/SMCR8_longin"/>
</dbReference>
<keyword evidence="15" id="KW-0966">Cell projection</keyword>
<dbReference type="GO" id="GO:0005813">
    <property type="term" value="C:centrosome"/>
    <property type="evidence" value="ECO:0007669"/>
    <property type="project" value="UniProtKB-SubCell"/>
</dbReference>
<comment type="subcellular location">
    <subcellularLocation>
        <location evidence="2">Cell projection</location>
        <location evidence="2">Cilium</location>
    </subcellularLocation>
    <subcellularLocation>
        <location evidence="4">Cytoplasm</location>
        <location evidence="4">Cytoskeleton</location>
        <location evidence="4">Microtubule organizing center</location>
        <location evidence="4">Centrosome</location>
    </subcellularLocation>
    <subcellularLocation>
        <location evidence="3">Cytoplasm</location>
        <location evidence="3">Cytoskeleton</location>
        <location evidence="3">Spindle</location>
    </subcellularLocation>
    <subcellularLocation>
        <location evidence="5">Cytoplasm</location>
        <location evidence="5">Cytosol</location>
    </subcellularLocation>
    <subcellularLocation>
        <location evidence="6">Lysosome membrane</location>
    </subcellularLocation>
    <subcellularLocation>
        <location evidence="1">Nucleus</location>
    </subcellularLocation>
</comment>
<keyword evidence="13" id="KW-0458">Lysosome</keyword>
<gene>
    <name evidence="17" type="ORF">AaeL_AAEL008476</name>
</gene>
<evidence type="ECO:0000256" key="3">
    <source>
        <dbReference type="ARBA" id="ARBA00004186"/>
    </source>
</evidence>
<evidence type="ECO:0000256" key="9">
    <source>
        <dbReference type="ARBA" id="ARBA00022468"/>
    </source>
</evidence>
<reference evidence="17" key="2">
    <citation type="journal article" date="2007" name="Science">
        <title>Genome sequence of Aedes aegypti, a major arbovirus vector.</title>
        <authorList>
            <person name="Nene V."/>
            <person name="Wortman J.R."/>
            <person name="Lawson D."/>
            <person name="Haas B."/>
            <person name="Kodira C."/>
            <person name="Tu Z.J."/>
            <person name="Loftus B."/>
            <person name="Xi Z."/>
            <person name="Megy K."/>
            <person name="Grabherr M."/>
            <person name="Ren Q."/>
            <person name="Zdobnov E.M."/>
            <person name="Lobo N.F."/>
            <person name="Campbell K.S."/>
            <person name="Brown S.E."/>
            <person name="Bonaldo M.F."/>
            <person name="Zhu J."/>
            <person name="Sinkins S.P."/>
            <person name="Hogenkamp D.G."/>
            <person name="Amedeo P."/>
            <person name="Arensburger P."/>
            <person name="Atkinson P.W."/>
            <person name="Bidwell S."/>
            <person name="Biedler J."/>
            <person name="Birney E."/>
            <person name="Bruggner R.V."/>
            <person name="Costas J."/>
            <person name="Coy M.R."/>
            <person name="Crabtree J."/>
            <person name="Crawford M."/>
            <person name="Debruyn B."/>
            <person name="Decaprio D."/>
            <person name="Eiglmeier K."/>
            <person name="Eisenstadt E."/>
            <person name="El-Dorry H."/>
            <person name="Gelbart W.M."/>
            <person name="Gomes S.L."/>
            <person name="Hammond M."/>
            <person name="Hannick L.I."/>
            <person name="Hogan J.R."/>
            <person name="Holmes M.H."/>
            <person name="Jaffe D."/>
            <person name="Johnston J.S."/>
            <person name="Kennedy R.C."/>
            <person name="Koo H."/>
            <person name="Kravitz S."/>
            <person name="Kriventseva E.V."/>
            <person name="Kulp D."/>
            <person name="Labutti K."/>
            <person name="Lee E."/>
            <person name="Li S."/>
            <person name="Lovin D.D."/>
            <person name="Mao C."/>
            <person name="Mauceli E."/>
            <person name="Menck C.F."/>
            <person name="Miller J.R."/>
            <person name="Montgomery P."/>
            <person name="Mori A."/>
            <person name="Nascimento A.L."/>
            <person name="Naveira H.F."/>
            <person name="Nusbaum C."/>
            <person name="O'leary S."/>
            <person name="Orvis J."/>
            <person name="Pertea M."/>
            <person name="Quesneville H."/>
            <person name="Reidenbach K.R."/>
            <person name="Rogers Y.H."/>
            <person name="Roth C.W."/>
            <person name="Schneider J.R."/>
            <person name="Schatz M."/>
            <person name="Shumway M."/>
            <person name="Stanke M."/>
            <person name="Stinson E.O."/>
            <person name="Tubio J.M."/>
            <person name="Vanzee J.P."/>
            <person name="Verjovski-Almeida S."/>
            <person name="Werner D."/>
            <person name="White O."/>
            <person name="Wyder S."/>
            <person name="Zeng Q."/>
            <person name="Zhao Q."/>
            <person name="Zhao Y."/>
            <person name="Hill C.A."/>
            <person name="Raikhel A.S."/>
            <person name="Soares M.B."/>
            <person name="Knudson D.L."/>
            <person name="Lee N.H."/>
            <person name="Galagan J."/>
            <person name="Salzberg S.L."/>
            <person name="Paulsen I.T."/>
            <person name="Dimopoulos G."/>
            <person name="Collins F.H."/>
            <person name="Birren B."/>
            <person name="Fraser-Liggett C.M."/>
            <person name="Severson D.W."/>
        </authorList>
    </citation>
    <scope>NUCLEOTIDE SEQUENCE [LARGE SCALE GENOMIC DNA]</scope>
    <source>
        <strain evidence="17">Liverpool</strain>
    </source>
</reference>
<sequence length="479" mass="53285">MNAIIALCHFCEAHGPGAVFCTQTLRETNIQLLDIHFDTDRKGCAACNSIGNSIGLVSKDPDSNAHFVSSQVPVINETIELVKKAAFRSISSEVSSGASSSSHGNAGEGGGGGLVFFGDAHRGHVLSHTFHLMDSEARGFSKLFSIVILMKDKMFLLNIQPFLADCLNKISKELQGYAKTVHDEELRAQGSQRAQRITQGYASNPSRTRSLVELTGKESIFAYLHAHFTFVLWAGARYLTESITLGSPSVPAWLGRDTEEGFTMVQTEKEGYLMRRMGYGKTEDDSDRIDERSKAKYSLKAFRQMLKGDFQSVCFCVITGIQIVIRAPYIKGACLASNLKKMLPEPMHKLVRTQAESYKAANECRIINLSQDAVAPNPSAGIMRIDLLDDRENVAVCVWDGDLPKKLPTLLQKIDQAMREELFTDLVLDKHLRALVEEWKNKVVCIRKMSSNQDVAKMKKILGIQPQDQVLINYWHSHL</sequence>
<dbReference type="KEGG" id="aag:5570665"/>
<dbReference type="Gene3D" id="3.40.50.12430">
    <property type="match status" value="1"/>
</dbReference>
<organism evidence="17">
    <name type="scientific">Aedes aegypti</name>
    <name type="common">Yellowfever mosquito</name>
    <name type="synonym">Culex aegypti</name>
    <dbReference type="NCBI Taxonomy" id="7159"/>
    <lineage>
        <taxon>Eukaryota</taxon>
        <taxon>Metazoa</taxon>
        <taxon>Ecdysozoa</taxon>
        <taxon>Arthropoda</taxon>
        <taxon>Hexapoda</taxon>
        <taxon>Insecta</taxon>
        <taxon>Pterygota</taxon>
        <taxon>Neoptera</taxon>
        <taxon>Endopterygota</taxon>
        <taxon>Diptera</taxon>
        <taxon>Nematocera</taxon>
        <taxon>Culicoidea</taxon>
        <taxon>Culicidae</taxon>
        <taxon>Culicinae</taxon>
        <taxon>Aedini</taxon>
        <taxon>Aedes</taxon>
        <taxon>Stegomyia</taxon>
    </lineage>
</organism>
<protein>
    <recommendedName>
        <fullName evidence="8">Folliculin</fullName>
    </recommendedName>
</protein>
<dbReference type="InterPro" id="IPR044886">
    <property type="entry name" value="FLCN_DENN_C_sf"/>
</dbReference>
<dbReference type="GO" id="GO:0005819">
    <property type="term" value="C:spindle"/>
    <property type="evidence" value="ECO:0007669"/>
    <property type="project" value="UniProtKB-SubCell"/>
</dbReference>
<keyword evidence="11" id="KW-0472">Membrane</keyword>
<dbReference type="Gene3D" id="1.10.10.1730">
    <property type="entry name" value="Folliculin"/>
    <property type="match status" value="1"/>
</dbReference>
<evidence type="ECO:0000256" key="11">
    <source>
        <dbReference type="ARBA" id="ARBA00023136"/>
    </source>
</evidence>
<accession>A0A1S4FJV5</accession>
<dbReference type="GO" id="GO:0005096">
    <property type="term" value="F:GTPase activator activity"/>
    <property type="evidence" value="ECO:0007669"/>
    <property type="project" value="UniProtKB-KW"/>
</dbReference>
<dbReference type="GO" id="GO:0000122">
    <property type="term" value="P:negative regulation of transcription by RNA polymerase II"/>
    <property type="evidence" value="ECO:0007669"/>
    <property type="project" value="TreeGrafter"/>
</dbReference>
<evidence type="ECO:0000256" key="4">
    <source>
        <dbReference type="ARBA" id="ARBA00004300"/>
    </source>
</evidence>
<evidence type="ECO:0000256" key="1">
    <source>
        <dbReference type="ARBA" id="ARBA00004123"/>
    </source>
</evidence>
<evidence type="ECO:0000256" key="2">
    <source>
        <dbReference type="ARBA" id="ARBA00004138"/>
    </source>
</evidence>
<dbReference type="OrthoDB" id="5599713at2759"/>
<evidence type="ECO:0000256" key="10">
    <source>
        <dbReference type="ARBA" id="ARBA00022490"/>
    </source>
</evidence>
<keyword evidence="10" id="KW-0963">Cytoplasm</keyword>
<dbReference type="InterPro" id="IPR037521">
    <property type="entry name" value="FLCN/SMCR8_DENN"/>
</dbReference>
<dbReference type="Pfam" id="PF11704">
    <property type="entry name" value="Folliculin"/>
    <property type="match status" value="1"/>
</dbReference>
<dbReference type="EMBL" id="CH477513">
    <property type="protein sequence ID" value="EAT39739.1"/>
    <property type="molecule type" value="Genomic_DNA"/>
</dbReference>
<dbReference type="GO" id="GO:0005929">
    <property type="term" value="C:cilium"/>
    <property type="evidence" value="ECO:0007669"/>
    <property type="project" value="UniProtKB-SubCell"/>
</dbReference>
<proteinExistence type="inferred from homology"/>
<keyword evidence="9" id="KW-0343">GTPase activation</keyword>
<reference evidence="17" key="1">
    <citation type="submission" date="2005-10" db="EMBL/GenBank/DDBJ databases">
        <authorList>
            <person name="Loftus B.J."/>
            <person name="Nene V.M."/>
            <person name="Hannick L.I."/>
            <person name="Bidwell S."/>
            <person name="Haas B."/>
            <person name="Amedeo P."/>
            <person name="Orvis J."/>
            <person name="Wortman J.R."/>
            <person name="White O.R."/>
            <person name="Salzberg S."/>
            <person name="Shumway M."/>
            <person name="Koo H."/>
            <person name="Zhao Y."/>
            <person name="Holmes M."/>
            <person name="Miller J."/>
            <person name="Schatz M."/>
            <person name="Pop M."/>
            <person name="Pai G."/>
            <person name="Utterback T."/>
            <person name="Rogers Y.-H."/>
            <person name="Kravitz S."/>
            <person name="Fraser C.M."/>
        </authorList>
    </citation>
    <scope>NUCLEOTIDE SEQUENCE</scope>
    <source>
        <strain evidence="17">Liverpool</strain>
    </source>
</reference>
<evidence type="ECO:0000256" key="12">
    <source>
        <dbReference type="ARBA" id="ARBA00023212"/>
    </source>
</evidence>